<feature type="chain" id="PRO_5013343501" description="ABC transporter substrate-binding protein" evidence="2">
    <location>
        <begin position="26"/>
        <end position="337"/>
    </location>
</feature>
<evidence type="ECO:0008006" key="5">
    <source>
        <dbReference type="Google" id="ProtNLM"/>
    </source>
</evidence>
<dbReference type="PANTHER" id="PTHR42928">
    <property type="entry name" value="TRICARBOXYLATE-BINDING PROTEIN"/>
    <property type="match status" value="1"/>
</dbReference>
<keyword evidence="2" id="KW-0732">Signal</keyword>
<dbReference type="EMBL" id="CP021111">
    <property type="protein sequence ID" value="ARP96066.1"/>
    <property type="molecule type" value="Genomic_DNA"/>
</dbReference>
<dbReference type="Pfam" id="PF03401">
    <property type="entry name" value="TctC"/>
    <property type="match status" value="1"/>
</dbReference>
<sequence length="337" mass="35003">MRHPCSGAGISRRTLLAAALTTALAAALALPAAPARSAPAAAVEGPVRIVLPFGPGSGTDIYARLVAEKLGPALGVPVIVENKPGANGIIAAESVARAKPDGNTLLFTTNTTHAANPSMFKSLSYDPVKDYAPVTKLGNLTFLLVVAADGPYRTLQDLVAAARKQPGRVSYGASNSFGTVSGSKLGKIAGVEFLQIPYRSSPQIITDLLGGQVKFAFVDVAAAGPMLAANKMRALTVLSDQRFPTLPDVPTMKELGYSQFDVVAWFGMFAPAGTPPAVVAQLNGKLTAILKDPALRKRGAELGIEIFGSSPEELGQYVGSQVDLWKQLTADAGLTPQ</sequence>
<dbReference type="InterPro" id="IPR005064">
    <property type="entry name" value="BUG"/>
</dbReference>
<dbReference type="CDD" id="cd07012">
    <property type="entry name" value="PBP2_Bug_TTT"/>
    <property type="match status" value="1"/>
</dbReference>
<comment type="similarity">
    <text evidence="1">Belongs to the UPF0065 (bug) family.</text>
</comment>
<evidence type="ECO:0000313" key="4">
    <source>
        <dbReference type="Proteomes" id="UP000194161"/>
    </source>
</evidence>
<keyword evidence="4" id="KW-1185">Reference proteome</keyword>
<dbReference type="InterPro" id="IPR042100">
    <property type="entry name" value="Bug_dom1"/>
</dbReference>
<dbReference type="PANTHER" id="PTHR42928:SF5">
    <property type="entry name" value="BLR1237 PROTEIN"/>
    <property type="match status" value="1"/>
</dbReference>
<dbReference type="PROSITE" id="PS51318">
    <property type="entry name" value="TAT"/>
    <property type="match status" value="1"/>
</dbReference>
<dbReference type="InterPro" id="IPR006311">
    <property type="entry name" value="TAT_signal"/>
</dbReference>
<name>A0A1W6ZFA5_9BORD</name>
<dbReference type="OrthoDB" id="7374713at2"/>
<dbReference type="KEGG" id="bgm:CAL15_17800"/>
<accession>A0A1W6ZFA5</accession>
<dbReference type="Proteomes" id="UP000194161">
    <property type="component" value="Chromosome"/>
</dbReference>
<organism evidence="3 4">
    <name type="scientific">Bordetella genomosp. 13</name>
    <dbReference type="NCBI Taxonomy" id="463040"/>
    <lineage>
        <taxon>Bacteria</taxon>
        <taxon>Pseudomonadati</taxon>
        <taxon>Pseudomonadota</taxon>
        <taxon>Betaproteobacteria</taxon>
        <taxon>Burkholderiales</taxon>
        <taxon>Alcaligenaceae</taxon>
        <taxon>Bordetella</taxon>
    </lineage>
</organism>
<dbReference type="SUPFAM" id="SSF53850">
    <property type="entry name" value="Periplasmic binding protein-like II"/>
    <property type="match status" value="1"/>
</dbReference>
<feature type="signal peptide" evidence="2">
    <location>
        <begin position="1"/>
        <end position="25"/>
    </location>
</feature>
<proteinExistence type="inferred from homology"/>
<dbReference type="PIRSF" id="PIRSF017082">
    <property type="entry name" value="YflP"/>
    <property type="match status" value="1"/>
</dbReference>
<dbReference type="Gene3D" id="3.40.190.10">
    <property type="entry name" value="Periplasmic binding protein-like II"/>
    <property type="match status" value="1"/>
</dbReference>
<dbReference type="STRING" id="463040.CAL15_17800"/>
<reference evidence="3 4" key="1">
    <citation type="submission" date="2017-05" db="EMBL/GenBank/DDBJ databases">
        <title>Complete and WGS of Bordetella genogroups.</title>
        <authorList>
            <person name="Spilker T."/>
            <person name="LiPuma J."/>
        </authorList>
    </citation>
    <scope>NUCLEOTIDE SEQUENCE [LARGE SCALE GENOMIC DNA]</scope>
    <source>
        <strain evidence="3 4">AU7206</strain>
    </source>
</reference>
<dbReference type="Gene3D" id="3.40.190.150">
    <property type="entry name" value="Bordetella uptake gene, domain 1"/>
    <property type="match status" value="1"/>
</dbReference>
<evidence type="ECO:0000313" key="3">
    <source>
        <dbReference type="EMBL" id="ARP96066.1"/>
    </source>
</evidence>
<dbReference type="AlphaFoldDB" id="A0A1W6ZFA5"/>
<evidence type="ECO:0000256" key="2">
    <source>
        <dbReference type="SAM" id="SignalP"/>
    </source>
</evidence>
<evidence type="ECO:0000256" key="1">
    <source>
        <dbReference type="ARBA" id="ARBA00006987"/>
    </source>
</evidence>
<gene>
    <name evidence="3" type="ORF">CAL15_17800</name>
</gene>
<dbReference type="RefSeq" id="WP_086079818.1">
    <property type="nucleotide sequence ID" value="NZ_CP021111.1"/>
</dbReference>
<protein>
    <recommendedName>
        <fullName evidence="5">ABC transporter substrate-binding protein</fullName>
    </recommendedName>
</protein>